<dbReference type="AlphaFoldDB" id="A0A1Q5ZY98"/>
<comment type="caution">
    <text evidence="2">The sequence shown here is derived from an EMBL/GenBank/DDBJ whole genome shotgun (WGS) entry which is preliminary data.</text>
</comment>
<dbReference type="InterPro" id="IPR001478">
    <property type="entry name" value="PDZ"/>
</dbReference>
<protein>
    <recommendedName>
        <fullName evidence="1">PDZ domain-containing protein</fullName>
    </recommendedName>
</protein>
<reference evidence="2 3" key="1">
    <citation type="submission" date="2016-11" db="EMBL/GenBank/DDBJ databases">
        <title>Whole Genome Sequencing of Mucilaginibacter polytrichastri RG4-7(T) isolated from the moss sample.</title>
        <authorList>
            <person name="Li Y."/>
        </authorList>
    </citation>
    <scope>NUCLEOTIDE SEQUENCE [LARGE SCALE GENOMIC DNA]</scope>
    <source>
        <strain evidence="2 3">RG4-7</strain>
    </source>
</reference>
<dbReference type="STRING" id="1302689.RG47T_2202"/>
<gene>
    <name evidence="2" type="ORF">RG47T_2202</name>
</gene>
<dbReference type="InterPro" id="IPR007963">
    <property type="entry name" value="Peptidase_M61_catalytic"/>
</dbReference>
<sequence length="580" mass="65277">MAYVVSMDNPASHLYHVELTCSNIKQPALYLNMCAWTPGFYEIIDFEKEVENFTAAGANGKPITWQKTAPNIWKVKSNYKGVVKISYDVNADNPFIANLNLDENHGYIIPGGLLMYLQAELRHPVTLQIKPYSRWPQTVATGLNPLPGKINTFYASDFDELYDSPLLMGKLEELPVTLNGGKPVGFTAYGLGDFNREEFMADLKKIVTTGSSIIGDIPYTHYTFLAVGMNGRGFGGIEHLNSASLTVFNGNLLAPNFKESFYSFLAHEYFHTYNVKRIRPIALGPFDYSKENYTNLLWVSEGFTDYYQYLILNRAGLMSGSHVLEGYTEHIKGYENTPGHLYQTANQASRGIWAQRGKPTERTPEEISKTISVYEKGCTLGMLLDLKIRHETGNARSLDDVMRALYKDYFRTKKRGFTDIEFKQECERIAGTPLDEFFSYASTVKPVNYPKYLAYAGLAIDTTLRAMPVLYMGANVRKSSRDSSLLVTDVTWQSSASDAGLQKGDKITEINGLMADKQLFDNTLKNAHPGDKLQLGTLRGTNKRTVTLTLSIYYEKSFNITELPKPTALQTAIYTNWLKK</sequence>
<evidence type="ECO:0000259" key="1">
    <source>
        <dbReference type="PROSITE" id="PS50106"/>
    </source>
</evidence>
<dbReference type="SUPFAM" id="SSF55486">
    <property type="entry name" value="Metalloproteases ('zincins'), catalytic domain"/>
    <property type="match status" value="1"/>
</dbReference>
<dbReference type="PIRSF" id="PIRSF016493">
    <property type="entry name" value="Glycyl_aminpptds"/>
    <property type="match status" value="1"/>
</dbReference>
<dbReference type="Proteomes" id="UP000186720">
    <property type="component" value="Unassembled WGS sequence"/>
</dbReference>
<dbReference type="InterPro" id="IPR027268">
    <property type="entry name" value="Peptidase_M4/M1_CTD_sf"/>
</dbReference>
<dbReference type="Pfam" id="PF05299">
    <property type="entry name" value="Peptidase_M61"/>
    <property type="match status" value="1"/>
</dbReference>
<dbReference type="SUPFAM" id="SSF50156">
    <property type="entry name" value="PDZ domain-like"/>
    <property type="match status" value="1"/>
</dbReference>
<dbReference type="Gene3D" id="1.10.390.10">
    <property type="entry name" value="Neutral Protease Domain 2"/>
    <property type="match status" value="1"/>
</dbReference>
<dbReference type="Gene3D" id="2.30.42.10">
    <property type="match status" value="1"/>
</dbReference>
<dbReference type="InterPro" id="IPR024191">
    <property type="entry name" value="Peptidase_M61"/>
</dbReference>
<evidence type="ECO:0000313" key="2">
    <source>
        <dbReference type="EMBL" id="OKS86745.1"/>
    </source>
</evidence>
<dbReference type="SMART" id="SM00228">
    <property type="entry name" value="PDZ"/>
    <property type="match status" value="1"/>
</dbReference>
<keyword evidence="3" id="KW-1185">Reference proteome</keyword>
<organism evidence="2 3">
    <name type="scientific">Mucilaginibacter polytrichastri</name>
    <dbReference type="NCBI Taxonomy" id="1302689"/>
    <lineage>
        <taxon>Bacteria</taxon>
        <taxon>Pseudomonadati</taxon>
        <taxon>Bacteroidota</taxon>
        <taxon>Sphingobacteriia</taxon>
        <taxon>Sphingobacteriales</taxon>
        <taxon>Sphingobacteriaceae</taxon>
        <taxon>Mucilaginibacter</taxon>
    </lineage>
</organism>
<dbReference type="Pfam" id="PF13180">
    <property type="entry name" value="PDZ_2"/>
    <property type="match status" value="1"/>
</dbReference>
<name>A0A1Q5ZY98_9SPHI</name>
<dbReference type="PROSITE" id="PS50106">
    <property type="entry name" value="PDZ"/>
    <property type="match status" value="1"/>
</dbReference>
<dbReference type="Pfam" id="PF17899">
    <property type="entry name" value="Peptidase_M61_N"/>
    <property type="match status" value="1"/>
</dbReference>
<dbReference type="Gene3D" id="2.60.40.3650">
    <property type="match status" value="1"/>
</dbReference>
<accession>A0A1Q5ZY98</accession>
<dbReference type="EMBL" id="MPPL01000001">
    <property type="protein sequence ID" value="OKS86745.1"/>
    <property type="molecule type" value="Genomic_DNA"/>
</dbReference>
<dbReference type="InterPro" id="IPR040756">
    <property type="entry name" value="Peptidase_M61_N"/>
</dbReference>
<feature type="domain" description="PDZ" evidence="1">
    <location>
        <begin position="457"/>
        <end position="512"/>
    </location>
</feature>
<evidence type="ECO:0000313" key="3">
    <source>
        <dbReference type="Proteomes" id="UP000186720"/>
    </source>
</evidence>
<dbReference type="InterPro" id="IPR036034">
    <property type="entry name" value="PDZ_sf"/>
</dbReference>
<proteinExistence type="predicted"/>